<keyword evidence="2" id="KW-1185">Reference proteome</keyword>
<evidence type="ECO:0008006" key="3">
    <source>
        <dbReference type="Google" id="ProtNLM"/>
    </source>
</evidence>
<dbReference type="KEGG" id="ffa:FFWV33_16305"/>
<accession>A0A2S1LGW8</accession>
<protein>
    <recommendedName>
        <fullName evidence="3">Lipoprotein</fullName>
    </recommendedName>
</protein>
<dbReference type="EMBL" id="CP020918">
    <property type="protein sequence ID" value="AWG22977.1"/>
    <property type="molecule type" value="Genomic_DNA"/>
</dbReference>
<dbReference type="PROSITE" id="PS51257">
    <property type="entry name" value="PROKAR_LIPOPROTEIN"/>
    <property type="match status" value="1"/>
</dbReference>
<sequence>MKKLVLLFSLTLLVACKTSKVVTKEIPLDQTTTPTEEVIEDSKSEELTEIEKVEFIKLRPATVNAAQKQKAYELGKRILMTCNTSKFKPFTTAEATHSVINNITIDKLSTICNRYRTYYGTFNDIELVEVLKSTKNSSTIYRYKALYSKKVANKELRVTMNAASKVSAIQTMDWNNSL</sequence>
<proteinExistence type="predicted"/>
<evidence type="ECO:0000313" key="2">
    <source>
        <dbReference type="Proteomes" id="UP000244527"/>
    </source>
</evidence>
<dbReference type="OrthoDB" id="1351300at2"/>
<gene>
    <name evidence="1" type="ORF">FFWV33_16305</name>
</gene>
<organism evidence="1 2">
    <name type="scientific">Flavobacterium faecale</name>
    <dbReference type="NCBI Taxonomy" id="1355330"/>
    <lineage>
        <taxon>Bacteria</taxon>
        <taxon>Pseudomonadati</taxon>
        <taxon>Bacteroidota</taxon>
        <taxon>Flavobacteriia</taxon>
        <taxon>Flavobacteriales</taxon>
        <taxon>Flavobacteriaceae</taxon>
        <taxon>Flavobacterium</taxon>
    </lineage>
</organism>
<evidence type="ECO:0000313" key="1">
    <source>
        <dbReference type="EMBL" id="AWG22977.1"/>
    </source>
</evidence>
<dbReference type="RefSeq" id="WP_108741881.1">
    <property type="nucleotide sequence ID" value="NZ_CP020918.1"/>
</dbReference>
<dbReference type="AlphaFoldDB" id="A0A2S1LGW8"/>
<reference evidence="1 2" key="1">
    <citation type="submission" date="2017-04" db="EMBL/GenBank/DDBJ databases">
        <title>Compelte genome sequence of WV33.</title>
        <authorList>
            <person name="Lee P.C."/>
        </authorList>
    </citation>
    <scope>NUCLEOTIDE SEQUENCE [LARGE SCALE GENOMIC DNA]</scope>
    <source>
        <strain evidence="1 2">WV33</strain>
    </source>
</reference>
<dbReference type="Proteomes" id="UP000244527">
    <property type="component" value="Chromosome"/>
</dbReference>
<name>A0A2S1LGW8_9FLAO</name>